<name>R2PJ35_9ENTE</name>
<dbReference type="InterPro" id="IPR002509">
    <property type="entry name" value="NODB_dom"/>
</dbReference>
<dbReference type="EMBL" id="AJAP01000025">
    <property type="protein sequence ID" value="EOH84387.1"/>
    <property type="molecule type" value="Genomic_DNA"/>
</dbReference>
<feature type="domain" description="NodB homology" evidence="3">
    <location>
        <begin position="13"/>
        <end position="139"/>
    </location>
</feature>
<proteinExistence type="predicted"/>
<dbReference type="Pfam" id="PF01522">
    <property type="entry name" value="Polysacc_deac_1"/>
    <property type="match status" value="1"/>
</dbReference>
<dbReference type="InterPro" id="IPR051398">
    <property type="entry name" value="Polysacch_Deacetylase"/>
</dbReference>
<dbReference type="STRING" id="57732.RU94_GL000394"/>
<evidence type="ECO:0000313" key="5">
    <source>
        <dbReference type="Proteomes" id="UP000013777"/>
    </source>
</evidence>
<dbReference type="CDD" id="cd10967">
    <property type="entry name" value="CE4_GLA_like_6s"/>
    <property type="match status" value="1"/>
</dbReference>
<evidence type="ECO:0000256" key="1">
    <source>
        <dbReference type="ARBA" id="ARBA00004613"/>
    </source>
</evidence>
<dbReference type="Gene3D" id="3.20.20.370">
    <property type="entry name" value="Glycoside hydrolase/deacetylase"/>
    <property type="match status" value="1"/>
</dbReference>
<dbReference type="HOGENOM" id="CLU_080975_0_0_9"/>
<comment type="subcellular location">
    <subcellularLocation>
        <location evidence="1">Secreted</location>
    </subcellularLocation>
</comment>
<organism evidence="4 5">
    <name type="scientific">Enterococcus asini ATCC 700915</name>
    <dbReference type="NCBI Taxonomy" id="1158606"/>
    <lineage>
        <taxon>Bacteria</taxon>
        <taxon>Bacillati</taxon>
        <taxon>Bacillota</taxon>
        <taxon>Bacilli</taxon>
        <taxon>Lactobacillales</taxon>
        <taxon>Enterococcaceae</taxon>
        <taxon>Enterococcus</taxon>
    </lineage>
</organism>
<dbReference type="eggNOG" id="COG0726">
    <property type="taxonomic scope" value="Bacteria"/>
</dbReference>
<dbReference type="Proteomes" id="UP000013777">
    <property type="component" value="Unassembled WGS sequence"/>
</dbReference>
<keyword evidence="2" id="KW-0732">Signal</keyword>
<dbReference type="OrthoDB" id="43281at2"/>
<evidence type="ECO:0000313" key="4">
    <source>
        <dbReference type="EMBL" id="EOH84387.1"/>
    </source>
</evidence>
<dbReference type="GO" id="GO:0005975">
    <property type="term" value="P:carbohydrate metabolic process"/>
    <property type="evidence" value="ECO:0007669"/>
    <property type="project" value="InterPro"/>
</dbReference>
<evidence type="ECO:0000256" key="2">
    <source>
        <dbReference type="ARBA" id="ARBA00022729"/>
    </source>
</evidence>
<comment type="caution">
    <text evidence="4">The sequence shown here is derived from an EMBL/GenBank/DDBJ whole genome shotgun (WGS) entry which is preliminary data.</text>
</comment>
<dbReference type="PANTHER" id="PTHR34216:SF3">
    <property type="entry name" value="POLY-BETA-1,6-N-ACETYL-D-GLUCOSAMINE N-DEACETYLASE"/>
    <property type="match status" value="1"/>
</dbReference>
<dbReference type="AlphaFoldDB" id="R2PJ35"/>
<evidence type="ECO:0000259" key="3">
    <source>
        <dbReference type="Pfam" id="PF01522"/>
    </source>
</evidence>
<keyword evidence="5" id="KW-1185">Reference proteome</keyword>
<dbReference type="GO" id="GO:0016810">
    <property type="term" value="F:hydrolase activity, acting on carbon-nitrogen (but not peptide) bonds"/>
    <property type="evidence" value="ECO:0007669"/>
    <property type="project" value="InterPro"/>
</dbReference>
<dbReference type="RefSeq" id="WP_010754928.1">
    <property type="nucleotide sequence ID" value="NZ_ASVU01000001.1"/>
</dbReference>
<dbReference type="GO" id="GO:0005576">
    <property type="term" value="C:extracellular region"/>
    <property type="evidence" value="ECO:0007669"/>
    <property type="project" value="UniProtKB-SubCell"/>
</dbReference>
<dbReference type="PANTHER" id="PTHR34216">
    <property type="match status" value="1"/>
</dbReference>
<gene>
    <name evidence="4" type="ORF">UAS_02319</name>
</gene>
<accession>R2PJ35</accession>
<reference evidence="4 5" key="1">
    <citation type="submission" date="2013-02" db="EMBL/GenBank/DDBJ databases">
        <title>The Genome Sequence of Enterococcus asini ATCC_700915.</title>
        <authorList>
            <consortium name="The Broad Institute Genome Sequencing Platform"/>
            <consortium name="The Broad Institute Genome Sequencing Center for Infectious Disease"/>
            <person name="Earl A.M."/>
            <person name="Gilmore M.S."/>
            <person name="Lebreton F."/>
            <person name="Walker B."/>
            <person name="Young S.K."/>
            <person name="Zeng Q."/>
            <person name="Gargeya S."/>
            <person name="Fitzgerald M."/>
            <person name="Haas B."/>
            <person name="Abouelleil A."/>
            <person name="Alvarado L."/>
            <person name="Arachchi H.M."/>
            <person name="Berlin A.M."/>
            <person name="Chapman S.B."/>
            <person name="Dewar J."/>
            <person name="Goldberg J."/>
            <person name="Griggs A."/>
            <person name="Gujja S."/>
            <person name="Hansen M."/>
            <person name="Howarth C."/>
            <person name="Imamovic A."/>
            <person name="Larimer J."/>
            <person name="McCowan C."/>
            <person name="Murphy C."/>
            <person name="Neiman D."/>
            <person name="Pearson M."/>
            <person name="Priest M."/>
            <person name="Roberts A."/>
            <person name="Saif S."/>
            <person name="Shea T."/>
            <person name="Sisk P."/>
            <person name="Sykes S."/>
            <person name="Wortman J."/>
            <person name="Nusbaum C."/>
            <person name="Birren B."/>
        </authorList>
    </citation>
    <scope>NUCLEOTIDE SEQUENCE [LARGE SCALE GENOMIC DNA]</scope>
    <source>
        <strain evidence="4 5">ATCC 700915</strain>
    </source>
</reference>
<dbReference type="SUPFAM" id="SSF88713">
    <property type="entry name" value="Glycoside hydrolase/deacetylase"/>
    <property type="match status" value="1"/>
</dbReference>
<dbReference type="GeneID" id="78364362"/>
<dbReference type="PATRIC" id="fig|1158606.3.peg.2264"/>
<dbReference type="InterPro" id="IPR011330">
    <property type="entry name" value="Glyco_hydro/deAcase_b/a-brl"/>
</dbReference>
<protein>
    <recommendedName>
        <fullName evidence="3">NodB homology domain-containing protein</fullName>
    </recommendedName>
</protein>
<sequence length="271" mass="31487">MKQYYLCYPGGKFKALTMSYDDGRTEDRRLIEIFNRWGLKGTFHLNGGRFPDAFGDKADHDRISMSEVADLYQGHEVACHTLTHPTIERCPLPQVAQEILEDRKVLESLTEYPVQGLSYPNGSFTQEIIDLLPALGIEYSRVVGSHHHYGLPKDWYRWQATCHHNHDLLKHGAEFIGLEKKQYLYLMYVWGHSFEFSRDDNWALMESFAEQVGQRDDIWYCTNLEFKRYMDAGRQLIYTVDGSQVLNLSQLPVWISVDGEIIQLNSGLNRI</sequence>